<name>A0AAD1ADX2_9MICO</name>
<evidence type="ECO:0000313" key="2">
    <source>
        <dbReference type="Proteomes" id="UP000283946"/>
    </source>
</evidence>
<protein>
    <submittedName>
        <fullName evidence="1">Uncharacterized protein</fullName>
    </submittedName>
</protein>
<evidence type="ECO:0000313" key="1">
    <source>
        <dbReference type="EMBL" id="AZZ56418.1"/>
    </source>
</evidence>
<proteinExistence type="predicted"/>
<organism evidence="1 2">
    <name type="scientific">Rathayibacter iranicus</name>
    <dbReference type="NCBI Taxonomy" id="59737"/>
    <lineage>
        <taxon>Bacteria</taxon>
        <taxon>Bacillati</taxon>
        <taxon>Actinomycetota</taxon>
        <taxon>Actinomycetes</taxon>
        <taxon>Micrococcales</taxon>
        <taxon>Microbacteriaceae</taxon>
        <taxon>Rathayibacter</taxon>
    </lineage>
</organism>
<dbReference type="EMBL" id="CP028130">
    <property type="protein sequence ID" value="AZZ56418.1"/>
    <property type="molecule type" value="Genomic_DNA"/>
</dbReference>
<gene>
    <name evidence="1" type="ORF">C7V51_11420</name>
</gene>
<dbReference type="AlphaFoldDB" id="A0AAD1ADX2"/>
<reference evidence="1 2" key="1">
    <citation type="submission" date="2018-03" db="EMBL/GenBank/DDBJ databases">
        <title>Bacteriophage NCPPB3778 and a type I-E CRISPR drive the evolution of the US Biological Select Agent, Rathayibacter toxicus.</title>
        <authorList>
            <person name="Davis E.W.II."/>
            <person name="Tabima J.F."/>
            <person name="Weisberg A.J."/>
            <person name="Dantas Lopes L."/>
            <person name="Wiseman M.S."/>
            <person name="Wiseman M.S."/>
            <person name="Pupko T."/>
            <person name="Belcher M.S."/>
            <person name="Sechler A.J."/>
            <person name="Tancos M.A."/>
            <person name="Schroeder B.K."/>
            <person name="Murray T.D."/>
            <person name="Luster D.G."/>
            <person name="Schneider W.L."/>
            <person name="Rogers E."/>
            <person name="Andreote F.D."/>
            <person name="Grunwald N.J."/>
            <person name="Putnam M.L."/>
            <person name="Chang J.H."/>
        </authorList>
    </citation>
    <scope>NUCLEOTIDE SEQUENCE [LARGE SCALE GENOMIC DNA]</scope>
    <source>
        <strain evidence="1 2">NCCPB 2253</strain>
    </source>
</reference>
<dbReference type="Proteomes" id="UP000283946">
    <property type="component" value="Chromosome"/>
</dbReference>
<accession>A0AAD1ADX2</accession>
<dbReference type="KEGG" id="ria:C7V51_11420"/>
<sequence length="77" mass="7860">MCTGRASTPAAGAAGEQVDVLLHVLRGERDDGVEARSAQGCAYGVAVAEVGLHFADPLGRRTQRRPVAGAAATISRS</sequence>
<dbReference type="RefSeq" id="WP_104265598.1">
    <property type="nucleotide sequence ID" value="NZ_CP028130.1"/>
</dbReference>